<dbReference type="Proteomes" id="UP000030416">
    <property type="component" value="Unassembled WGS sequence"/>
</dbReference>
<evidence type="ECO:0000256" key="1">
    <source>
        <dbReference type="ARBA" id="ARBA00005417"/>
    </source>
</evidence>
<dbReference type="Gene3D" id="3.40.50.300">
    <property type="entry name" value="P-loop containing nucleotide triphosphate hydrolases"/>
    <property type="match status" value="2"/>
</dbReference>
<dbReference type="STRING" id="1384049.CD29_03970"/>
<evidence type="ECO:0000259" key="5">
    <source>
        <dbReference type="PROSITE" id="PS50893"/>
    </source>
</evidence>
<dbReference type="AlphaFoldDB" id="A0A0A3I4P1"/>
<dbReference type="OrthoDB" id="9802264at2"/>
<proteinExistence type="inferred from homology"/>
<evidence type="ECO:0000256" key="3">
    <source>
        <dbReference type="ARBA" id="ARBA00022741"/>
    </source>
</evidence>
<keyword evidence="2" id="KW-0813">Transport</keyword>
<accession>A0A0A3I4P1</accession>
<dbReference type="CDD" id="cd03257">
    <property type="entry name" value="ABC_NikE_OppD_transporters"/>
    <property type="match status" value="2"/>
</dbReference>
<dbReference type="GO" id="GO:0055085">
    <property type="term" value="P:transmembrane transport"/>
    <property type="evidence" value="ECO:0007669"/>
    <property type="project" value="UniProtKB-ARBA"/>
</dbReference>
<evidence type="ECO:0000313" key="6">
    <source>
        <dbReference type="EMBL" id="KGR79694.1"/>
    </source>
</evidence>
<dbReference type="InterPro" id="IPR050319">
    <property type="entry name" value="ABC_transp_ATP-bind"/>
</dbReference>
<comment type="caution">
    <text evidence="6">The sequence shown here is derived from an EMBL/GenBank/DDBJ whole genome shotgun (WGS) entry which is preliminary data.</text>
</comment>
<keyword evidence="7" id="KW-1185">Reference proteome</keyword>
<keyword evidence="4" id="KW-0067">ATP-binding</keyword>
<dbReference type="InterPro" id="IPR027417">
    <property type="entry name" value="P-loop_NTPase"/>
</dbReference>
<dbReference type="EMBL" id="JPVN01000004">
    <property type="protein sequence ID" value="KGR79694.1"/>
    <property type="molecule type" value="Genomic_DNA"/>
</dbReference>
<dbReference type="Pfam" id="PF00005">
    <property type="entry name" value="ABC_tran"/>
    <property type="match status" value="2"/>
</dbReference>
<dbReference type="GO" id="GO:0016887">
    <property type="term" value="F:ATP hydrolysis activity"/>
    <property type="evidence" value="ECO:0007669"/>
    <property type="project" value="InterPro"/>
</dbReference>
<dbReference type="SUPFAM" id="SSF52540">
    <property type="entry name" value="P-loop containing nucleoside triphosphate hydrolases"/>
    <property type="match status" value="2"/>
</dbReference>
<feature type="domain" description="ABC transporter" evidence="5">
    <location>
        <begin position="271"/>
        <end position="507"/>
    </location>
</feature>
<organism evidence="6 7">
    <name type="scientific">Ureibacillus manganicus DSM 26584</name>
    <dbReference type="NCBI Taxonomy" id="1384049"/>
    <lineage>
        <taxon>Bacteria</taxon>
        <taxon>Bacillati</taxon>
        <taxon>Bacillota</taxon>
        <taxon>Bacilli</taxon>
        <taxon>Bacillales</taxon>
        <taxon>Caryophanaceae</taxon>
        <taxon>Ureibacillus</taxon>
    </lineage>
</organism>
<evidence type="ECO:0000256" key="2">
    <source>
        <dbReference type="ARBA" id="ARBA00022448"/>
    </source>
</evidence>
<name>A0A0A3I4P1_9BACL</name>
<reference evidence="6 7" key="1">
    <citation type="submission" date="2014-02" db="EMBL/GenBank/DDBJ databases">
        <title>Draft genome sequence of Lysinibacillus manganicus DSM 26584T.</title>
        <authorList>
            <person name="Zhang F."/>
            <person name="Wang G."/>
            <person name="Zhang L."/>
        </authorList>
    </citation>
    <scope>NUCLEOTIDE SEQUENCE [LARGE SCALE GENOMIC DNA]</scope>
    <source>
        <strain evidence="6 7">DSM 26584</strain>
    </source>
</reference>
<dbReference type="RefSeq" id="WP_036183052.1">
    <property type="nucleotide sequence ID" value="NZ_AVDA01000004.1"/>
</dbReference>
<dbReference type="PANTHER" id="PTHR43776:SF7">
    <property type="entry name" value="D,D-DIPEPTIDE TRANSPORT ATP-BINDING PROTEIN DDPF-RELATED"/>
    <property type="match status" value="1"/>
</dbReference>
<dbReference type="eggNOG" id="COG4172">
    <property type="taxonomic scope" value="Bacteria"/>
</dbReference>
<dbReference type="SMART" id="SM00382">
    <property type="entry name" value="AAA"/>
    <property type="match status" value="2"/>
</dbReference>
<gene>
    <name evidence="6" type="ORF">CD29_03970</name>
</gene>
<evidence type="ECO:0000313" key="7">
    <source>
        <dbReference type="Proteomes" id="UP000030416"/>
    </source>
</evidence>
<evidence type="ECO:0000256" key="4">
    <source>
        <dbReference type="ARBA" id="ARBA00022840"/>
    </source>
</evidence>
<comment type="similarity">
    <text evidence="1">Belongs to the ABC transporter superfamily.</text>
</comment>
<keyword evidence="3" id="KW-0547">Nucleotide-binding</keyword>
<sequence>MKYLLEIENLKISSHDQLFVSDATFSVKKGTLTALIGESGSGKSLTARAIIDLLPQGFNVTSGSIKFAGENLCKVSTNRKYRGKNVGIVFQDTWQTFDPIKTIGYHFLELFRVHTTLKKHEAKEKALHLLKLVKMDNPEIIFRSYSHELSGGMRQRVQLALAIALNPQLLIADEPTTALDLKIQSDILSLIKEWQKQTGSAVLFITHDLGVVAEIADEVIVMSNGKVVEISPIEDLLENPKSEQAKQLLKDYHVLSKSAKTSLSLKEKLIIKVDQVSKTYIKKTLFKKEKIEAVSNVNLHINYGEIVGLIGESGGGKSTLARLILKLENTSSGKVYWYGENANRSSVQWVHQDPIASFDPRWTVEKIIGEGYDYWKKGKGSKKDLVVAALHKVGLSSSTLSLYPHELSGGMRQRVSLARALLVEPELIVLDEPFANLDMSSQSRTISLIQSLNEREKMSFFFISHDIRAAMALCQRIYVMKKGMIVEETYPSNLFQSANNYTQELLSGMPMIDNYKK</sequence>
<dbReference type="PROSITE" id="PS00211">
    <property type="entry name" value="ABC_TRANSPORTER_1"/>
    <property type="match status" value="2"/>
</dbReference>
<protein>
    <recommendedName>
        <fullName evidence="5">ABC transporter domain-containing protein</fullName>
    </recommendedName>
</protein>
<dbReference type="InterPro" id="IPR003593">
    <property type="entry name" value="AAA+_ATPase"/>
</dbReference>
<dbReference type="PROSITE" id="PS50893">
    <property type="entry name" value="ABC_TRANSPORTER_2"/>
    <property type="match status" value="2"/>
</dbReference>
<dbReference type="InterPro" id="IPR003439">
    <property type="entry name" value="ABC_transporter-like_ATP-bd"/>
</dbReference>
<dbReference type="PANTHER" id="PTHR43776">
    <property type="entry name" value="TRANSPORT ATP-BINDING PROTEIN"/>
    <property type="match status" value="1"/>
</dbReference>
<dbReference type="GO" id="GO:0005524">
    <property type="term" value="F:ATP binding"/>
    <property type="evidence" value="ECO:0007669"/>
    <property type="project" value="UniProtKB-KW"/>
</dbReference>
<dbReference type="InterPro" id="IPR017871">
    <property type="entry name" value="ABC_transporter-like_CS"/>
</dbReference>
<feature type="domain" description="ABC transporter" evidence="5">
    <location>
        <begin position="5"/>
        <end position="249"/>
    </location>
</feature>